<feature type="transmembrane region" description="Helical" evidence="1">
    <location>
        <begin position="12"/>
        <end position="31"/>
    </location>
</feature>
<reference evidence="2 3" key="1">
    <citation type="submission" date="2014-02" db="EMBL/GenBank/DDBJ databases">
        <authorList>
            <person name="Young C.-C."/>
            <person name="Hameed A."/>
            <person name="Huang H.-C."/>
            <person name="Shahina M."/>
        </authorList>
    </citation>
    <scope>NUCLEOTIDE SEQUENCE [LARGE SCALE GENOMIC DNA]</scope>
    <source>
        <strain evidence="2 3">CC-SAMT-1</strain>
    </source>
</reference>
<accession>A0A0C5WBW0</accession>
<dbReference type="AlphaFoldDB" id="A0A0C5WBW0"/>
<dbReference type="Pfam" id="PF19589">
    <property type="entry name" value="DUF6095"/>
    <property type="match status" value="1"/>
</dbReference>
<name>A0A0C5WBW0_9FLAO</name>
<dbReference type="OrthoDB" id="1447634at2"/>
<evidence type="ECO:0000313" key="2">
    <source>
        <dbReference type="EMBL" id="AJR04588.1"/>
    </source>
</evidence>
<dbReference type="InterPro" id="IPR046077">
    <property type="entry name" value="DUF6095"/>
</dbReference>
<keyword evidence="1" id="KW-0472">Membrane</keyword>
<feature type="transmembrane region" description="Helical" evidence="1">
    <location>
        <begin position="43"/>
        <end position="63"/>
    </location>
</feature>
<protein>
    <submittedName>
        <fullName evidence="2">Membrane protein</fullName>
    </submittedName>
</protein>
<dbReference type="EMBL" id="CP007202">
    <property type="protein sequence ID" value="AJR04588.1"/>
    <property type="molecule type" value="Genomic_DNA"/>
</dbReference>
<gene>
    <name evidence="2" type="ORF">AW14_14005</name>
</gene>
<keyword evidence="1" id="KW-0812">Transmembrane</keyword>
<dbReference type="HOGENOM" id="CLU_195969_0_0_10"/>
<organism evidence="2 3">
    <name type="scientific">Siansivirga zeaxanthinifaciens CC-SAMT-1</name>
    <dbReference type="NCBI Taxonomy" id="1454006"/>
    <lineage>
        <taxon>Bacteria</taxon>
        <taxon>Pseudomonadati</taxon>
        <taxon>Bacteroidota</taxon>
        <taxon>Flavobacteriia</taxon>
        <taxon>Flavobacteriales</taxon>
        <taxon>Flavobacteriaceae</taxon>
        <taxon>Siansivirga</taxon>
    </lineage>
</organism>
<evidence type="ECO:0000313" key="3">
    <source>
        <dbReference type="Proteomes" id="UP000032229"/>
    </source>
</evidence>
<dbReference type="STRING" id="1454006.AW14_14005"/>
<keyword evidence="3" id="KW-1185">Reference proteome</keyword>
<sequence length="77" mass="8742">METKKTDKIILFRGIKLLVFAALSLFMGPTLMTMAMSDKENSLYIPLLIVSCLICVFAVFLIFKGIRTIMSSMFKKK</sequence>
<proteinExistence type="predicted"/>
<dbReference type="KEGG" id="sze:AW14_14005"/>
<dbReference type="RefSeq" id="WP_044639308.1">
    <property type="nucleotide sequence ID" value="NZ_CP007202.1"/>
</dbReference>
<keyword evidence="1" id="KW-1133">Transmembrane helix</keyword>
<dbReference type="Proteomes" id="UP000032229">
    <property type="component" value="Chromosome"/>
</dbReference>
<evidence type="ECO:0000256" key="1">
    <source>
        <dbReference type="SAM" id="Phobius"/>
    </source>
</evidence>